<feature type="transmembrane region" description="Helical" evidence="6">
    <location>
        <begin position="209"/>
        <end position="230"/>
    </location>
</feature>
<dbReference type="RefSeq" id="WP_205113957.1">
    <property type="nucleotide sequence ID" value="NZ_CP070273.1"/>
</dbReference>
<comment type="subcellular location">
    <subcellularLocation>
        <location evidence="1">Membrane</location>
        <topology evidence="1">Multi-pass membrane protein</topology>
    </subcellularLocation>
</comment>
<feature type="transmembrane region" description="Helical" evidence="6">
    <location>
        <begin position="142"/>
        <end position="158"/>
    </location>
</feature>
<feature type="transmembrane region" description="Helical" evidence="6">
    <location>
        <begin position="59"/>
        <end position="81"/>
    </location>
</feature>
<organism evidence="7 8">
    <name type="scientific">Marinomonas foliarum</name>
    <dbReference type="NCBI Taxonomy" id="491950"/>
    <lineage>
        <taxon>Bacteria</taxon>
        <taxon>Pseudomonadati</taxon>
        <taxon>Pseudomonadota</taxon>
        <taxon>Gammaproteobacteria</taxon>
        <taxon>Oceanospirillales</taxon>
        <taxon>Oceanospirillaceae</taxon>
        <taxon>Marinomonas</taxon>
    </lineage>
</organism>
<evidence type="ECO:0000256" key="4">
    <source>
        <dbReference type="ARBA" id="ARBA00022989"/>
    </source>
</evidence>
<comment type="similarity">
    <text evidence="2">Belongs to the purine-cytosine permease (2.A.39) family.</text>
</comment>
<feature type="transmembrane region" description="Helical" evidence="6">
    <location>
        <begin position="32"/>
        <end position="53"/>
    </location>
</feature>
<feature type="transmembrane region" description="Helical" evidence="6">
    <location>
        <begin position="331"/>
        <end position="353"/>
    </location>
</feature>
<feature type="transmembrane region" description="Helical" evidence="6">
    <location>
        <begin position="425"/>
        <end position="446"/>
    </location>
</feature>
<accession>A0ABX7IM54</accession>
<dbReference type="InterPro" id="IPR045225">
    <property type="entry name" value="Uracil/uridine/allantoin_perm"/>
</dbReference>
<dbReference type="Gene3D" id="1.10.4160.10">
    <property type="entry name" value="Hydantoin permease"/>
    <property type="match status" value="1"/>
</dbReference>
<feature type="transmembrane region" description="Helical" evidence="6">
    <location>
        <begin position="170"/>
        <end position="189"/>
    </location>
</feature>
<evidence type="ECO:0000256" key="3">
    <source>
        <dbReference type="ARBA" id="ARBA00022692"/>
    </source>
</evidence>
<dbReference type="Pfam" id="PF02133">
    <property type="entry name" value="Transp_cyt_pur"/>
    <property type="match status" value="1"/>
</dbReference>
<evidence type="ECO:0000256" key="2">
    <source>
        <dbReference type="ARBA" id="ARBA00008974"/>
    </source>
</evidence>
<feature type="transmembrane region" description="Helical" evidence="6">
    <location>
        <begin position="251"/>
        <end position="273"/>
    </location>
</feature>
<sequence length="482" mass="53262">MGSDTRVQNLENNPLFEESLAPITQSKRTIGVLGYCWIWVGIAVMIATFQLGANGVQGLSLMTVVLTIFFANVGLAVFMTLTADIGTEHGLSFAVYLRAPFGTVGTHFPAISRALVATMWFGIQTYLGALALNGIVEYLTGFNNWIVWYALFALLQLVNTALGIKAVERVAAIAAPAILAISVWMYYTLEGVADMNGINIWTFQGMSEISLITLFIANMGFWSTMAIDVPNLTRFVKTRTGTKKFFKRNKSVLLAQLLALPLTQAWVAMIGAVSFIATGDWNPVNVIQGQGEGISMVILLLLVVLAQWSTNNSANLIPAAMIFINVAPKVLNYKVAVCLAGIVGTLCMPWELLNNLFTFLFYYGAFLSSIGGIMVADYYLIRNRKINVPELFKVHGQYRYFNGFNLAGLISWIISGGIASYFVQYSFVIGFPLGLIIYFFSMKFIVMKIYDQPETRDNCDDLYLATSIGKDWIIEGEEIKQS</sequence>
<evidence type="ECO:0000313" key="7">
    <source>
        <dbReference type="EMBL" id="QRV23390.1"/>
    </source>
</evidence>
<keyword evidence="4 6" id="KW-1133">Transmembrane helix</keyword>
<keyword evidence="3 6" id="KW-0812">Transmembrane</keyword>
<dbReference type="Proteomes" id="UP000644167">
    <property type="component" value="Chromosome"/>
</dbReference>
<evidence type="ECO:0000256" key="6">
    <source>
        <dbReference type="SAM" id="Phobius"/>
    </source>
</evidence>
<evidence type="ECO:0000313" key="8">
    <source>
        <dbReference type="Proteomes" id="UP000644167"/>
    </source>
</evidence>
<evidence type="ECO:0000256" key="1">
    <source>
        <dbReference type="ARBA" id="ARBA00004141"/>
    </source>
</evidence>
<feature type="transmembrane region" description="Helical" evidence="6">
    <location>
        <begin position="359"/>
        <end position="380"/>
    </location>
</feature>
<gene>
    <name evidence="7" type="ORF">JSY38_15245</name>
</gene>
<name>A0ABX7IM54_9GAMM</name>
<dbReference type="CDD" id="cd10323">
    <property type="entry name" value="SLC-NCS1sbd"/>
    <property type="match status" value="1"/>
</dbReference>
<keyword evidence="8" id="KW-1185">Reference proteome</keyword>
<feature type="transmembrane region" description="Helical" evidence="6">
    <location>
        <begin position="400"/>
        <end position="419"/>
    </location>
</feature>
<dbReference type="EMBL" id="CP070273">
    <property type="protein sequence ID" value="QRV23390.1"/>
    <property type="molecule type" value="Genomic_DNA"/>
</dbReference>
<reference evidence="7 8" key="1">
    <citation type="submission" date="2021-02" db="EMBL/GenBank/DDBJ databases">
        <title>The genome of Marinomonas foliarum JZW.</title>
        <authorList>
            <person name="Sun M."/>
        </authorList>
    </citation>
    <scope>NUCLEOTIDE SEQUENCE [LARGE SCALE GENOMIC DNA]</scope>
    <source>
        <strain evidence="7 8">JZW</strain>
    </source>
</reference>
<dbReference type="InterPro" id="IPR001248">
    <property type="entry name" value="Pur-cyt_permease"/>
</dbReference>
<protein>
    <submittedName>
        <fullName evidence="7">NCS1 family transporter</fullName>
    </submittedName>
</protein>
<dbReference type="PANTHER" id="PTHR30618:SF0">
    <property type="entry name" value="PURINE-URACIL PERMEASE NCS1"/>
    <property type="match status" value="1"/>
</dbReference>
<dbReference type="PANTHER" id="PTHR30618">
    <property type="entry name" value="NCS1 FAMILY PURINE/PYRIMIDINE TRANSPORTER"/>
    <property type="match status" value="1"/>
</dbReference>
<evidence type="ECO:0000256" key="5">
    <source>
        <dbReference type="ARBA" id="ARBA00023136"/>
    </source>
</evidence>
<keyword evidence="5 6" id="KW-0472">Membrane</keyword>
<feature type="transmembrane region" description="Helical" evidence="6">
    <location>
        <begin position="293"/>
        <end position="310"/>
    </location>
</feature>
<proteinExistence type="inferred from homology"/>
<feature type="transmembrane region" description="Helical" evidence="6">
    <location>
        <begin position="114"/>
        <end position="136"/>
    </location>
</feature>